<protein>
    <submittedName>
        <fullName evidence="2">Aldehyde dehydrogenase family 1 member A3</fullName>
    </submittedName>
</protein>
<reference evidence="2 3" key="1">
    <citation type="journal article" date="2014" name="Genome Biol. Evol.">
        <title>The genome of the myxosporean Thelohanellus kitauei shows adaptations to nutrient acquisition within its fish host.</title>
        <authorList>
            <person name="Yang Y."/>
            <person name="Xiong J."/>
            <person name="Zhou Z."/>
            <person name="Huo F."/>
            <person name="Miao W."/>
            <person name="Ran C."/>
            <person name="Liu Y."/>
            <person name="Zhang J."/>
            <person name="Feng J."/>
            <person name="Wang M."/>
            <person name="Wang M."/>
            <person name="Wang L."/>
            <person name="Yao B."/>
        </authorList>
    </citation>
    <scope>NUCLEOTIDE SEQUENCE [LARGE SCALE GENOMIC DNA]</scope>
    <source>
        <strain evidence="2">Wuqing</strain>
    </source>
</reference>
<organism evidence="2 3">
    <name type="scientific">Thelohanellus kitauei</name>
    <name type="common">Myxosporean</name>
    <dbReference type="NCBI Taxonomy" id="669202"/>
    <lineage>
        <taxon>Eukaryota</taxon>
        <taxon>Metazoa</taxon>
        <taxon>Cnidaria</taxon>
        <taxon>Myxozoa</taxon>
        <taxon>Myxosporea</taxon>
        <taxon>Bivalvulida</taxon>
        <taxon>Platysporina</taxon>
        <taxon>Myxobolidae</taxon>
        <taxon>Thelohanellus</taxon>
    </lineage>
</organism>
<dbReference type="Gene3D" id="3.40.309.10">
    <property type="entry name" value="Aldehyde Dehydrogenase, Chain A, domain 2"/>
    <property type="match status" value="1"/>
</dbReference>
<keyword evidence="3" id="KW-1185">Reference proteome</keyword>
<sequence length="261" mass="29245">MVFPYSCYKLCKEVGFPPGVVNVVTADFLSTPSIGTVLCSHPLVRHVSFFGSTDVGRCCIAPNRIFVQSEIYDEFIRILIEKVTPLKAGNPMDKSSSYSGLTDQRRYDHVAQIVDLTIKQGAKLTYQAEKVPECGPYHFPLTILTECKTSMDICQYEIFGPVFAIYKYIHESVRFEQEAEVFEAMNQGIYGLASYVYSAEIDQVLRTVDELEYALVSVNDIHPFEMLVPFGGLKESGSGNLLGLRSIYGFLDESSVIINHE</sequence>
<dbReference type="OMA" id="DICQYEI"/>
<comment type="caution">
    <text evidence="2">The sequence shown here is derived from an EMBL/GenBank/DDBJ whole genome shotgun (WGS) entry which is preliminary data.</text>
</comment>
<dbReference type="OrthoDB" id="310895at2759"/>
<dbReference type="Gene3D" id="3.40.605.10">
    <property type="entry name" value="Aldehyde Dehydrogenase, Chain A, domain 1"/>
    <property type="match status" value="2"/>
</dbReference>
<evidence type="ECO:0000313" key="2">
    <source>
        <dbReference type="EMBL" id="KII60335.1"/>
    </source>
</evidence>
<dbReference type="InterPro" id="IPR015590">
    <property type="entry name" value="Aldehyde_DH_dom"/>
</dbReference>
<proteinExistence type="predicted"/>
<dbReference type="GO" id="GO:0016620">
    <property type="term" value="F:oxidoreductase activity, acting on the aldehyde or oxo group of donors, NAD or NADP as acceptor"/>
    <property type="evidence" value="ECO:0007669"/>
    <property type="project" value="InterPro"/>
</dbReference>
<dbReference type="Proteomes" id="UP000031668">
    <property type="component" value="Unassembled WGS sequence"/>
</dbReference>
<dbReference type="InterPro" id="IPR016162">
    <property type="entry name" value="Ald_DH_N"/>
</dbReference>
<dbReference type="InterPro" id="IPR016161">
    <property type="entry name" value="Ald_DH/histidinol_DH"/>
</dbReference>
<feature type="domain" description="Aldehyde dehydrogenase" evidence="1">
    <location>
        <begin position="56"/>
        <end position="250"/>
    </location>
</feature>
<dbReference type="SUPFAM" id="SSF53720">
    <property type="entry name" value="ALDH-like"/>
    <property type="match status" value="1"/>
</dbReference>
<evidence type="ECO:0000313" key="3">
    <source>
        <dbReference type="Proteomes" id="UP000031668"/>
    </source>
</evidence>
<dbReference type="AlphaFoldDB" id="A0A0C2LZX4"/>
<dbReference type="Pfam" id="PF00171">
    <property type="entry name" value="Aldedh"/>
    <property type="match status" value="1"/>
</dbReference>
<dbReference type="InterPro" id="IPR016163">
    <property type="entry name" value="Ald_DH_C"/>
</dbReference>
<dbReference type="PANTHER" id="PTHR11699">
    <property type="entry name" value="ALDEHYDE DEHYDROGENASE-RELATED"/>
    <property type="match status" value="1"/>
</dbReference>
<dbReference type="EMBL" id="JWZT01005686">
    <property type="protein sequence ID" value="KII60335.1"/>
    <property type="molecule type" value="Genomic_DNA"/>
</dbReference>
<gene>
    <name evidence="2" type="ORF">RF11_10073</name>
</gene>
<accession>A0A0C2LZX4</accession>
<evidence type="ECO:0000259" key="1">
    <source>
        <dbReference type="Pfam" id="PF00171"/>
    </source>
</evidence>
<name>A0A0C2LZX4_THEKT</name>